<evidence type="ECO:0000313" key="7">
    <source>
        <dbReference type="Proteomes" id="UP000050761"/>
    </source>
</evidence>
<evidence type="ECO:0000256" key="3">
    <source>
        <dbReference type="ARBA" id="ARBA00022525"/>
    </source>
</evidence>
<accession>A0A3P8BLJ5</accession>
<reference evidence="6 7" key="1">
    <citation type="submission" date="2018-11" db="EMBL/GenBank/DDBJ databases">
        <authorList>
            <consortium name="Pathogen Informatics"/>
        </authorList>
    </citation>
    <scope>NUCLEOTIDE SEQUENCE [LARGE SCALE GENOMIC DNA]</scope>
</reference>
<protein>
    <submittedName>
        <fullName evidence="8">Transthyretin-like family protein</fullName>
    </submittedName>
</protein>
<proteinExistence type="inferred from homology"/>
<dbReference type="OrthoDB" id="5822973at2759"/>
<sequence>MMWTCILLLFESTKLVASIRAQSIAVKERPFSWLDPDDVLDESYSDIDGRFHLSGATEELTAIEPVLEIYHDCNDGVKTWNPTRKKARGEDFLLGGLAVNEVHGLRLPSLNIAIILSSHAVRLQRLITVRGCI</sequence>
<evidence type="ECO:0000313" key="6">
    <source>
        <dbReference type="EMBL" id="VDP06394.1"/>
    </source>
</evidence>
<comment type="subcellular location">
    <subcellularLocation>
        <location evidence="1">Secreted</location>
    </subcellularLocation>
</comment>
<feature type="signal peptide" evidence="5">
    <location>
        <begin position="1"/>
        <end position="18"/>
    </location>
</feature>
<evidence type="ECO:0000256" key="5">
    <source>
        <dbReference type="SAM" id="SignalP"/>
    </source>
</evidence>
<dbReference type="Proteomes" id="UP000050761">
    <property type="component" value="Unassembled WGS sequence"/>
</dbReference>
<keyword evidence="4 5" id="KW-0732">Signal</keyword>
<evidence type="ECO:0000256" key="4">
    <source>
        <dbReference type="ARBA" id="ARBA00022729"/>
    </source>
</evidence>
<accession>A0A183G4V0</accession>
<feature type="chain" id="PRO_5044551854" evidence="5">
    <location>
        <begin position="19"/>
        <end position="133"/>
    </location>
</feature>
<dbReference type="InterPro" id="IPR038479">
    <property type="entry name" value="Transthyretin-like_sf"/>
</dbReference>
<dbReference type="EMBL" id="UZAH01029500">
    <property type="protein sequence ID" value="VDP06394.1"/>
    <property type="molecule type" value="Genomic_DNA"/>
</dbReference>
<evidence type="ECO:0000256" key="2">
    <source>
        <dbReference type="ARBA" id="ARBA00010112"/>
    </source>
</evidence>
<dbReference type="Gene3D" id="2.60.40.3330">
    <property type="match status" value="1"/>
</dbReference>
<keyword evidence="7" id="KW-1185">Reference proteome</keyword>
<dbReference type="GO" id="GO:0009986">
    <property type="term" value="C:cell surface"/>
    <property type="evidence" value="ECO:0007669"/>
    <property type="project" value="InterPro"/>
</dbReference>
<name>A0A183G4V0_HELPZ</name>
<reference evidence="8" key="2">
    <citation type="submission" date="2019-09" db="UniProtKB">
        <authorList>
            <consortium name="WormBaseParasite"/>
        </authorList>
    </citation>
    <scope>IDENTIFICATION</scope>
</reference>
<dbReference type="Pfam" id="PF01060">
    <property type="entry name" value="TTR-52"/>
    <property type="match status" value="1"/>
</dbReference>
<organism evidence="7 8">
    <name type="scientific">Heligmosomoides polygyrus</name>
    <name type="common">Parasitic roundworm</name>
    <dbReference type="NCBI Taxonomy" id="6339"/>
    <lineage>
        <taxon>Eukaryota</taxon>
        <taxon>Metazoa</taxon>
        <taxon>Ecdysozoa</taxon>
        <taxon>Nematoda</taxon>
        <taxon>Chromadorea</taxon>
        <taxon>Rhabditida</taxon>
        <taxon>Rhabditina</taxon>
        <taxon>Rhabditomorpha</taxon>
        <taxon>Strongyloidea</taxon>
        <taxon>Heligmosomidae</taxon>
        <taxon>Heligmosomoides</taxon>
    </lineage>
</organism>
<dbReference type="InterPro" id="IPR001534">
    <property type="entry name" value="Transthyretin-like"/>
</dbReference>
<comment type="similarity">
    <text evidence="2">Belongs to the nematode transthyretin-like family.</text>
</comment>
<evidence type="ECO:0000313" key="8">
    <source>
        <dbReference type="WBParaSite" id="HPBE_0001657901-mRNA-1"/>
    </source>
</evidence>
<dbReference type="WBParaSite" id="HPBE_0001657901-mRNA-1">
    <property type="protein sequence ID" value="HPBE_0001657901-mRNA-1"/>
    <property type="gene ID" value="HPBE_0001657901"/>
</dbReference>
<gene>
    <name evidence="6" type="ORF">HPBE_LOCUS16578</name>
</gene>
<dbReference type="PANTHER" id="PTHR21700">
    <property type="entry name" value="TRANSTHYRETIN-LIKE FAMILY PROTEIN-RELATED"/>
    <property type="match status" value="1"/>
</dbReference>
<keyword evidence="3" id="KW-0964">Secreted</keyword>
<dbReference type="GO" id="GO:0005576">
    <property type="term" value="C:extracellular region"/>
    <property type="evidence" value="ECO:0007669"/>
    <property type="project" value="UniProtKB-SubCell"/>
</dbReference>
<dbReference type="AlphaFoldDB" id="A0A183G4V0"/>
<evidence type="ECO:0000256" key="1">
    <source>
        <dbReference type="ARBA" id="ARBA00004613"/>
    </source>
</evidence>